<dbReference type="EMBL" id="BMZD01000003">
    <property type="protein sequence ID" value="GGZ94647.1"/>
    <property type="molecule type" value="Genomic_DNA"/>
</dbReference>
<evidence type="ECO:0000313" key="2">
    <source>
        <dbReference type="EMBL" id="GGZ94647.1"/>
    </source>
</evidence>
<dbReference type="RefSeq" id="WP_189539708.1">
    <property type="nucleotide sequence ID" value="NZ_BMZD01000003.1"/>
</dbReference>
<feature type="region of interest" description="Disordered" evidence="1">
    <location>
        <begin position="51"/>
        <end position="179"/>
    </location>
</feature>
<feature type="compositionally biased region" description="Low complexity" evidence="1">
    <location>
        <begin position="161"/>
        <end position="172"/>
    </location>
</feature>
<evidence type="ECO:0000313" key="3">
    <source>
        <dbReference type="Proteomes" id="UP000634139"/>
    </source>
</evidence>
<feature type="compositionally biased region" description="Polar residues" evidence="1">
    <location>
        <begin position="148"/>
        <end position="158"/>
    </location>
</feature>
<reference evidence="2" key="1">
    <citation type="journal article" date="2014" name="Int. J. Syst. Evol. Microbiol.">
        <title>Complete genome sequence of Corynebacterium casei LMG S-19264T (=DSM 44701T), isolated from a smear-ripened cheese.</title>
        <authorList>
            <consortium name="US DOE Joint Genome Institute (JGI-PGF)"/>
            <person name="Walter F."/>
            <person name="Albersmeier A."/>
            <person name="Kalinowski J."/>
            <person name="Ruckert C."/>
        </authorList>
    </citation>
    <scope>NUCLEOTIDE SEQUENCE</scope>
    <source>
        <strain evidence="2">KCTC 32422</strain>
    </source>
</reference>
<organism evidence="2 3">
    <name type="scientific">Novosphingobium arvoryzae</name>
    <dbReference type="NCBI Taxonomy" id="1256514"/>
    <lineage>
        <taxon>Bacteria</taxon>
        <taxon>Pseudomonadati</taxon>
        <taxon>Pseudomonadota</taxon>
        <taxon>Alphaproteobacteria</taxon>
        <taxon>Sphingomonadales</taxon>
        <taxon>Sphingomonadaceae</taxon>
        <taxon>Novosphingobium</taxon>
    </lineage>
</organism>
<dbReference type="AlphaFoldDB" id="A0A918VEB8"/>
<name>A0A918VEB8_9SPHN</name>
<proteinExistence type="predicted"/>
<comment type="caution">
    <text evidence="2">The sequence shown here is derived from an EMBL/GenBank/DDBJ whole genome shotgun (WGS) entry which is preliminary data.</text>
</comment>
<reference evidence="2" key="2">
    <citation type="submission" date="2020-09" db="EMBL/GenBank/DDBJ databases">
        <authorList>
            <person name="Sun Q."/>
            <person name="Kim S."/>
        </authorList>
    </citation>
    <scope>NUCLEOTIDE SEQUENCE</scope>
    <source>
        <strain evidence="2">KCTC 32422</strain>
    </source>
</reference>
<protein>
    <submittedName>
        <fullName evidence="2">Uncharacterized protein</fullName>
    </submittedName>
</protein>
<sequence length="179" mass="18526">MRRPVQPLPISPKLLKHFAAATVVLTGLIALFAGGEQSQIAQELAEREARNQLEQTEAEVIGTQDVGQPETTRTKGSWGSDGPENSGYSGASTDPNPPPMLAGRPPRGPQVGPMRGSPPYLTPPPGAAGSSARLRGIPVNDEREDASSRTPAPTSPTADQAAALLESSRARSGGSGDVD</sequence>
<accession>A0A918VEB8</accession>
<gene>
    <name evidence="2" type="ORF">GCM10011617_13040</name>
</gene>
<keyword evidence="3" id="KW-1185">Reference proteome</keyword>
<feature type="compositionally biased region" description="Polar residues" evidence="1">
    <location>
        <begin position="65"/>
        <end position="77"/>
    </location>
</feature>
<evidence type="ECO:0000256" key="1">
    <source>
        <dbReference type="SAM" id="MobiDB-lite"/>
    </source>
</evidence>
<dbReference type="Proteomes" id="UP000634139">
    <property type="component" value="Unassembled WGS sequence"/>
</dbReference>